<evidence type="ECO:0000313" key="3">
    <source>
        <dbReference type="Proteomes" id="UP000323506"/>
    </source>
</evidence>
<protein>
    <recommendedName>
        <fullName evidence="4">BURP domain-containing protein</fullName>
    </recommendedName>
</protein>
<evidence type="ECO:0008006" key="4">
    <source>
        <dbReference type="Google" id="ProtNLM"/>
    </source>
</evidence>
<name>A0A5D2CFP0_GOSDA</name>
<reference evidence="2 3" key="1">
    <citation type="submission" date="2019-06" db="EMBL/GenBank/DDBJ databases">
        <title>WGS assembly of Gossypium darwinii.</title>
        <authorList>
            <person name="Chen Z.J."/>
            <person name="Sreedasyam A."/>
            <person name="Ando A."/>
            <person name="Song Q."/>
            <person name="De L."/>
            <person name="Hulse-Kemp A."/>
            <person name="Ding M."/>
            <person name="Ye W."/>
            <person name="Kirkbride R."/>
            <person name="Jenkins J."/>
            <person name="Plott C."/>
            <person name="Lovell J."/>
            <person name="Lin Y.-M."/>
            <person name="Vaughn R."/>
            <person name="Liu B."/>
            <person name="Li W."/>
            <person name="Simpson S."/>
            <person name="Scheffler B."/>
            <person name="Saski C."/>
            <person name="Grover C."/>
            <person name="Hu G."/>
            <person name="Conover J."/>
            <person name="Carlson J."/>
            <person name="Shu S."/>
            <person name="Boston L."/>
            <person name="Williams M."/>
            <person name="Peterson D."/>
            <person name="Mcgee K."/>
            <person name="Jones D."/>
            <person name="Wendel J."/>
            <person name="Stelly D."/>
            <person name="Grimwood J."/>
            <person name="Schmutz J."/>
        </authorList>
    </citation>
    <scope>NUCLEOTIDE SEQUENCE [LARGE SCALE GENOMIC DNA]</scope>
    <source>
        <strain evidence="2">1808015.09</strain>
    </source>
</reference>
<feature type="chain" id="PRO_5023016746" description="BURP domain-containing protein" evidence="1">
    <location>
        <begin position="21"/>
        <end position="161"/>
    </location>
</feature>
<dbReference type="Proteomes" id="UP000323506">
    <property type="component" value="Chromosome D05"/>
</dbReference>
<evidence type="ECO:0000256" key="1">
    <source>
        <dbReference type="SAM" id="SignalP"/>
    </source>
</evidence>
<keyword evidence="1" id="KW-0732">Signal</keyword>
<dbReference type="EMBL" id="CM017705">
    <property type="protein sequence ID" value="TYG68367.1"/>
    <property type="molecule type" value="Genomic_DNA"/>
</dbReference>
<sequence>MEGRLFCFLLALQIVRWTCATSRPLAPIDGFGVHQPGQKNPEPLQVPFSSKEMALQSSKSKERSGVTFEEAKAEGVSKLGIGSSPQVVNTNAMAAPRVKPFKCLPQANESMWIYSTQIMSLRVGNASVVLPFTTHELKPRTHTALDFTIFSPLSVESGDFS</sequence>
<dbReference type="AlphaFoldDB" id="A0A5D2CFP0"/>
<organism evidence="2 3">
    <name type="scientific">Gossypium darwinii</name>
    <name type="common">Darwin's cotton</name>
    <name type="synonym">Gossypium barbadense var. darwinii</name>
    <dbReference type="NCBI Taxonomy" id="34276"/>
    <lineage>
        <taxon>Eukaryota</taxon>
        <taxon>Viridiplantae</taxon>
        <taxon>Streptophyta</taxon>
        <taxon>Embryophyta</taxon>
        <taxon>Tracheophyta</taxon>
        <taxon>Spermatophyta</taxon>
        <taxon>Magnoliopsida</taxon>
        <taxon>eudicotyledons</taxon>
        <taxon>Gunneridae</taxon>
        <taxon>Pentapetalae</taxon>
        <taxon>rosids</taxon>
        <taxon>malvids</taxon>
        <taxon>Malvales</taxon>
        <taxon>Malvaceae</taxon>
        <taxon>Malvoideae</taxon>
        <taxon>Gossypium</taxon>
    </lineage>
</organism>
<feature type="signal peptide" evidence="1">
    <location>
        <begin position="1"/>
        <end position="20"/>
    </location>
</feature>
<gene>
    <name evidence="2" type="ORF">ES288_D05G148200v1</name>
</gene>
<evidence type="ECO:0000313" key="2">
    <source>
        <dbReference type="EMBL" id="TYG68367.1"/>
    </source>
</evidence>
<accession>A0A5D2CFP0</accession>
<proteinExistence type="predicted"/>
<keyword evidence="3" id="KW-1185">Reference proteome</keyword>